<dbReference type="RefSeq" id="WP_183867782.1">
    <property type="nucleotide sequence ID" value="NZ_JACHCF010000006.1"/>
</dbReference>
<dbReference type="EMBL" id="JACHCF010000006">
    <property type="protein sequence ID" value="MBB5621842.1"/>
    <property type="molecule type" value="Genomic_DNA"/>
</dbReference>
<accession>A0A7W8YUE7</accession>
<name>A0A7W8YUE7_9SPHI</name>
<comment type="caution">
    <text evidence="1">The sequence shown here is derived from an EMBL/GenBank/DDBJ whole genome shotgun (WGS) entry which is preliminary data.</text>
</comment>
<organism evidence="1 2">
    <name type="scientific">Pedobacter cryoconitis</name>
    <dbReference type="NCBI Taxonomy" id="188932"/>
    <lineage>
        <taxon>Bacteria</taxon>
        <taxon>Pseudomonadati</taxon>
        <taxon>Bacteroidota</taxon>
        <taxon>Sphingobacteriia</taxon>
        <taxon>Sphingobacteriales</taxon>
        <taxon>Sphingobacteriaceae</taxon>
        <taxon>Pedobacter</taxon>
    </lineage>
</organism>
<reference evidence="1 2" key="1">
    <citation type="submission" date="2020-08" db="EMBL/GenBank/DDBJ databases">
        <title>Genomic Encyclopedia of Type Strains, Phase IV (KMG-V): Genome sequencing to study the core and pangenomes of soil and plant-associated prokaryotes.</title>
        <authorList>
            <person name="Whitman W."/>
        </authorList>
    </citation>
    <scope>NUCLEOTIDE SEQUENCE [LARGE SCALE GENOMIC DNA]</scope>
    <source>
        <strain evidence="1 2">MP7CTX6</strain>
    </source>
</reference>
<dbReference type="AlphaFoldDB" id="A0A7W8YUE7"/>
<proteinExistence type="predicted"/>
<protein>
    <submittedName>
        <fullName evidence="1">Uncharacterized protein</fullName>
    </submittedName>
</protein>
<sequence>MKNTNAMTLANSEVGTIGVADYKQKKFEVEGRMIKTLLVLFILVVSTLHVSAQKTVVLDAFSKHGIDAGILSPANLQEPDDYAFDFRQTTIAANKTTVTIAKFDPSGPKEEQWTVISVNGKSPSKGDISSFRKNKVKEGASGQADDASYKIEKESADYLVVSYKPNATTVSKDAAFMKDCRLYMTINLKSCKLEQVQALNEKPLKIKILNAEKLDLITKYSYNDQAKRYFPVNEDLNIQAKFMGQAVNVQTVTERSNFTKK</sequence>
<gene>
    <name evidence="1" type="ORF">HDE69_002905</name>
</gene>
<evidence type="ECO:0000313" key="1">
    <source>
        <dbReference type="EMBL" id="MBB5621842.1"/>
    </source>
</evidence>
<evidence type="ECO:0000313" key="2">
    <source>
        <dbReference type="Proteomes" id="UP000537718"/>
    </source>
</evidence>
<dbReference type="Proteomes" id="UP000537718">
    <property type="component" value="Unassembled WGS sequence"/>
</dbReference>